<dbReference type="Proteomes" id="UP000679749">
    <property type="component" value="Unassembled WGS sequence"/>
</dbReference>
<evidence type="ECO:0000259" key="1">
    <source>
        <dbReference type="Pfam" id="PF24735"/>
    </source>
</evidence>
<evidence type="ECO:0000313" key="3">
    <source>
        <dbReference type="EMBL" id="MBS4212697.1"/>
    </source>
</evidence>
<feature type="domain" description="DUF7686" evidence="1">
    <location>
        <begin position="12"/>
        <end position="78"/>
    </location>
</feature>
<protein>
    <submittedName>
        <fullName evidence="3">Uncharacterized protein</fullName>
    </submittedName>
</protein>
<dbReference type="InterPro" id="IPR056103">
    <property type="entry name" value="DUF7686"/>
</dbReference>
<accession>A0A942YU95</accession>
<dbReference type="AlphaFoldDB" id="A0A942YU95"/>
<name>A0A942YU95_9BACI</name>
<evidence type="ECO:0000259" key="2">
    <source>
        <dbReference type="Pfam" id="PF24828"/>
    </source>
</evidence>
<dbReference type="Pfam" id="PF24828">
    <property type="entry name" value="DUF7713"/>
    <property type="match status" value="1"/>
</dbReference>
<evidence type="ECO:0000313" key="4">
    <source>
        <dbReference type="Proteomes" id="UP000679749"/>
    </source>
</evidence>
<gene>
    <name evidence="3" type="ORF">KHA99_09580</name>
</gene>
<feature type="domain" description="DUF7713" evidence="2">
    <location>
        <begin position="82"/>
        <end position="151"/>
    </location>
</feature>
<proteinExistence type="predicted"/>
<dbReference type="Pfam" id="PF24735">
    <property type="entry name" value="DUF7686"/>
    <property type="match status" value="1"/>
</dbReference>
<sequence>MAEELEVDLDELIETFSMKDGQGVSRTFHVERRLHPIGIYLEASENLEFGYKFAVHGELNCNQPELLAKLMEKVRKGIRERHVKAGVFPNGQAYNSVINDRLKGLIKHDETSEGTPLVIIDGKPFSWEEVGKMLMSYEGFQIKIEMYDMTDDLD</sequence>
<reference evidence="3" key="1">
    <citation type="submission" date="2021-05" db="EMBL/GenBank/DDBJ databases">
        <title>Novel Bacillus species.</title>
        <authorList>
            <person name="Liu G."/>
        </authorList>
    </citation>
    <scope>NUCLEOTIDE SEQUENCE</scope>
    <source>
        <strain evidence="3">FJAT-49825</strain>
    </source>
</reference>
<comment type="caution">
    <text evidence="3">The sequence shown here is derived from an EMBL/GenBank/DDBJ whole genome shotgun (WGS) entry which is preliminary data.</text>
</comment>
<dbReference type="EMBL" id="JAGYPF010000002">
    <property type="protein sequence ID" value="MBS4212697.1"/>
    <property type="molecule type" value="Genomic_DNA"/>
</dbReference>
<dbReference type="InterPro" id="IPR056130">
    <property type="entry name" value="DUF7713"/>
</dbReference>
<organism evidence="3 4">
    <name type="scientific">Neobacillus rhizophilus</name>
    <dbReference type="NCBI Taxonomy" id="2833579"/>
    <lineage>
        <taxon>Bacteria</taxon>
        <taxon>Bacillati</taxon>
        <taxon>Bacillota</taxon>
        <taxon>Bacilli</taxon>
        <taxon>Bacillales</taxon>
        <taxon>Bacillaceae</taxon>
        <taxon>Neobacillus</taxon>
    </lineage>
</organism>
<dbReference type="RefSeq" id="WP_213117230.1">
    <property type="nucleotide sequence ID" value="NZ_JAGYPF010000002.1"/>
</dbReference>
<keyword evidence="4" id="KW-1185">Reference proteome</keyword>